<sequence>MITGLTRSNGPSFYHIANGTLEQYNTTRNRPQVQPYTQPTPTSIHPDQRQRLYGSQENTNSNHSIFRYNQISPYDLSFRSSPSSCPASIRTLFESYRIYVPKMTENLKNSGVLNCGYDVYVDGFDDPYRLS</sequence>
<proteinExistence type="predicted"/>
<dbReference type="Proteomes" id="UP001165064">
    <property type="component" value="Unassembled WGS sequence"/>
</dbReference>
<name>A0ACB5UBL6_AMBMO</name>
<reference evidence="1" key="1">
    <citation type="submission" date="2023-04" db="EMBL/GenBank/DDBJ databases">
        <title>Ambrosiozyma monospora NBRC 10751.</title>
        <authorList>
            <person name="Ichikawa N."/>
            <person name="Sato H."/>
            <person name="Tonouchi N."/>
        </authorList>
    </citation>
    <scope>NUCLEOTIDE SEQUENCE</scope>
    <source>
        <strain evidence="1">NBRC 10751</strain>
    </source>
</reference>
<organism evidence="1 2">
    <name type="scientific">Ambrosiozyma monospora</name>
    <name type="common">Yeast</name>
    <name type="synonym">Endomycopsis monosporus</name>
    <dbReference type="NCBI Taxonomy" id="43982"/>
    <lineage>
        <taxon>Eukaryota</taxon>
        <taxon>Fungi</taxon>
        <taxon>Dikarya</taxon>
        <taxon>Ascomycota</taxon>
        <taxon>Saccharomycotina</taxon>
        <taxon>Pichiomycetes</taxon>
        <taxon>Pichiales</taxon>
        <taxon>Pichiaceae</taxon>
        <taxon>Ambrosiozyma</taxon>
    </lineage>
</organism>
<gene>
    <name evidence="1" type="ORF">Amon02_001270800</name>
</gene>
<accession>A0ACB5UBL6</accession>
<protein>
    <submittedName>
        <fullName evidence="1">Unnamed protein product</fullName>
    </submittedName>
</protein>
<evidence type="ECO:0000313" key="1">
    <source>
        <dbReference type="EMBL" id="GMF06479.1"/>
    </source>
</evidence>
<keyword evidence="2" id="KW-1185">Reference proteome</keyword>
<evidence type="ECO:0000313" key="2">
    <source>
        <dbReference type="Proteomes" id="UP001165064"/>
    </source>
</evidence>
<comment type="caution">
    <text evidence="1">The sequence shown here is derived from an EMBL/GenBank/DDBJ whole genome shotgun (WGS) entry which is preliminary data.</text>
</comment>
<dbReference type="EMBL" id="BSXS01015203">
    <property type="protein sequence ID" value="GMF06479.1"/>
    <property type="molecule type" value="Genomic_DNA"/>
</dbReference>